<accession>A0ACC2P2V0</accession>
<name>A0ACC2P2V0_9HYME</name>
<evidence type="ECO:0000313" key="1">
    <source>
        <dbReference type="EMBL" id="KAJ8676110.1"/>
    </source>
</evidence>
<organism evidence="1 2">
    <name type="scientific">Eretmocerus hayati</name>
    <dbReference type="NCBI Taxonomy" id="131215"/>
    <lineage>
        <taxon>Eukaryota</taxon>
        <taxon>Metazoa</taxon>
        <taxon>Ecdysozoa</taxon>
        <taxon>Arthropoda</taxon>
        <taxon>Hexapoda</taxon>
        <taxon>Insecta</taxon>
        <taxon>Pterygota</taxon>
        <taxon>Neoptera</taxon>
        <taxon>Endopterygota</taxon>
        <taxon>Hymenoptera</taxon>
        <taxon>Apocrita</taxon>
        <taxon>Proctotrupomorpha</taxon>
        <taxon>Chalcidoidea</taxon>
        <taxon>Aphelinidae</taxon>
        <taxon>Aphelininae</taxon>
        <taxon>Eretmocerus</taxon>
    </lineage>
</organism>
<sequence>MDRKDRDKIDYLCDHLLPKLDIEKLWPRLLENRIFNRDDVNISTWQTNLSKLDTIHEICSMVKTRGPRAYGNLVLSLKQSGHQSVVDEIENPGASNGVNHSNNNNSDASSELPSDLSEMSINSSFEQDSEDDYFKKMIEGYEKLVIKVKKATEFRDGPDFENIERYPMRSTPRGYVLLITNIVYTAIDNRPSAMRDREHLKQLFEDMGFKVLIHNDLTGNEIKKTVREFSKMKELRRVDSAFVIISSHGYGEHGKQETEIKGTDYLAPGYETVVCTDIIDYFTAENCPNLCGKPKVFIFQACRGDKHQKAVSLERSVTDAVTKDHVDTDQPYTLSNRNYADTLIAYATLPGYVSYRDKYNGSWFIQILCEVFMNHAYNTHVADLFTMTDSRLKILRTKANECQTLWVVNQGFDRHCFLNPGLHKNAMPT</sequence>
<reference evidence="1" key="1">
    <citation type="submission" date="2023-04" db="EMBL/GenBank/DDBJ databases">
        <title>A chromosome-level genome assembly of the parasitoid wasp Eretmocerus hayati.</title>
        <authorList>
            <person name="Zhong Y."/>
            <person name="Liu S."/>
            <person name="Liu Y."/>
        </authorList>
    </citation>
    <scope>NUCLEOTIDE SEQUENCE</scope>
    <source>
        <strain evidence="1">ZJU_SS_LIU_2023</strain>
    </source>
</reference>
<comment type="caution">
    <text evidence="1">The sequence shown here is derived from an EMBL/GenBank/DDBJ whole genome shotgun (WGS) entry which is preliminary data.</text>
</comment>
<protein>
    <submittedName>
        <fullName evidence="1">Uncharacterized protein</fullName>
    </submittedName>
</protein>
<keyword evidence="2" id="KW-1185">Reference proteome</keyword>
<gene>
    <name evidence="1" type="ORF">QAD02_011896</name>
</gene>
<evidence type="ECO:0000313" key="2">
    <source>
        <dbReference type="Proteomes" id="UP001239111"/>
    </source>
</evidence>
<dbReference type="EMBL" id="CM056742">
    <property type="protein sequence ID" value="KAJ8676110.1"/>
    <property type="molecule type" value="Genomic_DNA"/>
</dbReference>
<dbReference type="Proteomes" id="UP001239111">
    <property type="component" value="Chromosome 2"/>
</dbReference>
<proteinExistence type="predicted"/>